<dbReference type="GO" id="GO:0003684">
    <property type="term" value="F:damaged DNA binding"/>
    <property type="evidence" value="ECO:0007669"/>
    <property type="project" value="InterPro"/>
</dbReference>
<comment type="similarity">
    <text evidence="1">Belongs to the DNA polymerase type-Y family.</text>
</comment>
<protein>
    <submittedName>
        <fullName evidence="7">DNA polymerase V</fullName>
    </submittedName>
</protein>
<evidence type="ECO:0000256" key="5">
    <source>
        <dbReference type="ARBA" id="ARBA00023236"/>
    </source>
</evidence>
<dbReference type="Gene3D" id="3.30.1490.100">
    <property type="entry name" value="DNA polymerase, Y-family, little finger domain"/>
    <property type="match status" value="1"/>
</dbReference>
<organism evidence="7 8">
    <name type="scientific">Kushneria avicenniae</name>
    <dbReference type="NCBI Taxonomy" id="402385"/>
    <lineage>
        <taxon>Bacteria</taxon>
        <taxon>Pseudomonadati</taxon>
        <taxon>Pseudomonadota</taxon>
        <taxon>Gammaproteobacteria</taxon>
        <taxon>Oceanospirillales</taxon>
        <taxon>Halomonadaceae</taxon>
        <taxon>Kushneria</taxon>
    </lineage>
</organism>
<dbReference type="RefSeq" id="WP_090134400.1">
    <property type="nucleotide sequence ID" value="NZ_FOLY01000005.1"/>
</dbReference>
<dbReference type="Pfam" id="PF00817">
    <property type="entry name" value="IMS"/>
    <property type="match status" value="1"/>
</dbReference>
<keyword evidence="5" id="KW-0742">SOS response</keyword>
<dbReference type="PANTHER" id="PTHR11076:SF34">
    <property type="entry name" value="PROTEIN UMUC"/>
    <property type="match status" value="1"/>
</dbReference>
<dbReference type="InterPro" id="IPR001126">
    <property type="entry name" value="UmuC"/>
</dbReference>
<dbReference type="GO" id="GO:0042276">
    <property type="term" value="P:error-prone translesion synthesis"/>
    <property type="evidence" value="ECO:0007669"/>
    <property type="project" value="TreeGrafter"/>
</dbReference>
<keyword evidence="2" id="KW-0227">DNA damage</keyword>
<dbReference type="Gene3D" id="3.30.70.270">
    <property type="match status" value="1"/>
</dbReference>
<proteinExistence type="inferred from homology"/>
<dbReference type="SUPFAM" id="SSF56672">
    <property type="entry name" value="DNA/RNA polymerases"/>
    <property type="match status" value="1"/>
</dbReference>
<dbReference type="GO" id="GO:0003887">
    <property type="term" value="F:DNA-directed DNA polymerase activity"/>
    <property type="evidence" value="ECO:0007669"/>
    <property type="project" value="TreeGrafter"/>
</dbReference>
<evidence type="ECO:0000256" key="2">
    <source>
        <dbReference type="ARBA" id="ARBA00022763"/>
    </source>
</evidence>
<dbReference type="InterPro" id="IPR050116">
    <property type="entry name" value="DNA_polymerase-Y"/>
</dbReference>
<keyword evidence="8" id="KW-1185">Reference proteome</keyword>
<keyword evidence="3" id="KW-0741">SOS mutagenesis</keyword>
<dbReference type="InterPro" id="IPR036775">
    <property type="entry name" value="DNA_pol_Y-fam_lit_finger_sf"/>
</dbReference>
<dbReference type="InterPro" id="IPR017961">
    <property type="entry name" value="DNA_pol_Y-fam_little_finger"/>
</dbReference>
<evidence type="ECO:0000256" key="4">
    <source>
        <dbReference type="ARBA" id="ARBA00023204"/>
    </source>
</evidence>
<evidence type="ECO:0000313" key="8">
    <source>
        <dbReference type="Proteomes" id="UP000199046"/>
    </source>
</evidence>
<dbReference type="GO" id="GO:0006281">
    <property type="term" value="P:DNA repair"/>
    <property type="evidence" value="ECO:0007669"/>
    <property type="project" value="UniProtKB-KW"/>
</dbReference>
<evidence type="ECO:0000259" key="6">
    <source>
        <dbReference type="PROSITE" id="PS50173"/>
    </source>
</evidence>
<dbReference type="OrthoDB" id="9808813at2"/>
<dbReference type="GO" id="GO:0009432">
    <property type="term" value="P:SOS response"/>
    <property type="evidence" value="ECO:0007669"/>
    <property type="project" value="UniProtKB-KW"/>
</dbReference>
<dbReference type="Pfam" id="PF11798">
    <property type="entry name" value="IMS_HHH"/>
    <property type="match status" value="1"/>
</dbReference>
<gene>
    <name evidence="7" type="ORF">SAMN05421848_2424</name>
</gene>
<dbReference type="Pfam" id="PF13438">
    <property type="entry name" value="DUF4113"/>
    <property type="match status" value="1"/>
</dbReference>
<evidence type="ECO:0000256" key="3">
    <source>
        <dbReference type="ARBA" id="ARBA00023199"/>
    </source>
</evidence>
<evidence type="ECO:0000313" key="7">
    <source>
        <dbReference type="EMBL" id="SFC71792.1"/>
    </source>
</evidence>
<dbReference type="Gene3D" id="3.40.1170.60">
    <property type="match status" value="1"/>
</dbReference>
<dbReference type="PROSITE" id="PS50173">
    <property type="entry name" value="UMUC"/>
    <property type="match status" value="1"/>
</dbReference>
<dbReference type="AlphaFoldDB" id="A0A1I1LGY5"/>
<dbReference type="Proteomes" id="UP000199046">
    <property type="component" value="Unassembled WGS sequence"/>
</dbReference>
<dbReference type="InterPro" id="IPR024728">
    <property type="entry name" value="PolY_HhH_motif"/>
</dbReference>
<dbReference type="PANTHER" id="PTHR11076">
    <property type="entry name" value="DNA REPAIR POLYMERASE UMUC / TRANSFERASE FAMILY MEMBER"/>
    <property type="match status" value="1"/>
</dbReference>
<accession>A0A1I1LGY5</accession>
<keyword evidence="4" id="KW-0234">DNA repair</keyword>
<dbReference type="EMBL" id="FOLY01000005">
    <property type="protein sequence ID" value="SFC71792.1"/>
    <property type="molecule type" value="Genomic_DNA"/>
</dbReference>
<dbReference type="GO" id="GO:0005829">
    <property type="term" value="C:cytosol"/>
    <property type="evidence" value="ECO:0007669"/>
    <property type="project" value="TreeGrafter"/>
</dbReference>
<name>A0A1I1LGY5_9GAMM</name>
<sequence>MRAPIALVDCNNFYASCERVFRPRLHGLPVVVLSNNDGCVIARSQEAIDLGITMGMPAHHIPPETRRHGLELCSSNYELYGDMSARVLATLHTFTPLVEPYSIDESWLGFEGFDTSTLAAHCHDLRHTVHRWTGLPVSVGIAPTRTLAKLANRHAKKHPGTGGVFMLEGVHHPETQALLARTPVGDIWGIGGRVAVRLQALGIDTALALAQAQPSWLRQQFSVVLERTARELCGINCIEMNDAPDSRKMIMTSRSFGKVTSNRRDIEEAVRAHASNSALRLRAQRSLAGAVMVMLRTNPHMRHLSQDHTRITLPLPWPTDNTFDIVRTAQNALARLWKPQRIVYQKCGVQLMDLVDIDGQQLDVFQTPQSNDERQRSDHLMATLDQLNARFGRHTVTVGMQRSDADWQLRCAYRSNRWTTRWDELPGARLT</sequence>
<evidence type="ECO:0000256" key="1">
    <source>
        <dbReference type="ARBA" id="ARBA00010945"/>
    </source>
</evidence>
<dbReference type="InterPro" id="IPR043128">
    <property type="entry name" value="Rev_trsase/Diguanyl_cyclase"/>
</dbReference>
<feature type="domain" description="UmuC" evidence="6">
    <location>
        <begin position="5"/>
        <end position="191"/>
    </location>
</feature>
<reference evidence="8" key="1">
    <citation type="submission" date="2016-10" db="EMBL/GenBank/DDBJ databases">
        <authorList>
            <person name="Varghese N."/>
            <person name="Submissions S."/>
        </authorList>
    </citation>
    <scope>NUCLEOTIDE SEQUENCE [LARGE SCALE GENOMIC DNA]</scope>
    <source>
        <strain evidence="8">DSM 23439</strain>
    </source>
</reference>
<dbReference type="InterPro" id="IPR043502">
    <property type="entry name" value="DNA/RNA_pol_sf"/>
</dbReference>
<dbReference type="CDD" id="cd01700">
    <property type="entry name" value="PolY_Pol_V_umuC"/>
    <property type="match status" value="1"/>
</dbReference>
<dbReference type="InterPro" id="IPR025188">
    <property type="entry name" value="DUF4113"/>
</dbReference>
<dbReference type="Gene3D" id="1.10.150.20">
    <property type="entry name" value="5' to 3' exonuclease, C-terminal subdomain"/>
    <property type="match status" value="1"/>
</dbReference>
<dbReference type="Pfam" id="PF11799">
    <property type="entry name" value="IMS_C"/>
    <property type="match status" value="1"/>
</dbReference>
<dbReference type="STRING" id="402385.SAMN05421848_2424"/>